<protein>
    <recommendedName>
        <fullName evidence="2">C2H2-type domain-containing protein</fullName>
    </recommendedName>
</protein>
<feature type="region of interest" description="Disordered" evidence="1">
    <location>
        <begin position="49"/>
        <end position="125"/>
    </location>
</feature>
<evidence type="ECO:0000313" key="4">
    <source>
        <dbReference type="Proteomes" id="UP001219525"/>
    </source>
</evidence>
<dbReference type="Pfam" id="PF18759">
    <property type="entry name" value="Plavaka"/>
    <property type="match status" value="1"/>
</dbReference>
<dbReference type="InterPro" id="IPR013087">
    <property type="entry name" value="Znf_C2H2_type"/>
</dbReference>
<comment type="caution">
    <text evidence="3">The sequence shown here is derived from an EMBL/GenBank/DDBJ whole genome shotgun (WGS) entry which is preliminary data.</text>
</comment>
<organism evidence="3 4">
    <name type="scientific">Mycena pura</name>
    <dbReference type="NCBI Taxonomy" id="153505"/>
    <lineage>
        <taxon>Eukaryota</taxon>
        <taxon>Fungi</taxon>
        <taxon>Dikarya</taxon>
        <taxon>Basidiomycota</taxon>
        <taxon>Agaricomycotina</taxon>
        <taxon>Agaricomycetes</taxon>
        <taxon>Agaricomycetidae</taxon>
        <taxon>Agaricales</taxon>
        <taxon>Marasmiineae</taxon>
        <taxon>Mycenaceae</taxon>
        <taxon>Mycena</taxon>
    </lineage>
</organism>
<evidence type="ECO:0000259" key="2">
    <source>
        <dbReference type="PROSITE" id="PS00028"/>
    </source>
</evidence>
<dbReference type="AlphaFoldDB" id="A0AAD6YUZ5"/>
<evidence type="ECO:0000256" key="1">
    <source>
        <dbReference type="SAM" id="MobiDB-lite"/>
    </source>
</evidence>
<dbReference type="PROSITE" id="PS00028">
    <property type="entry name" value="ZINC_FINGER_C2H2_1"/>
    <property type="match status" value="1"/>
</dbReference>
<dbReference type="EMBL" id="JARJCW010000001">
    <property type="protein sequence ID" value="KAJ7230116.1"/>
    <property type="molecule type" value="Genomic_DNA"/>
</dbReference>
<proteinExistence type="predicted"/>
<accession>A0AAD6YUZ5</accession>
<keyword evidence="4" id="KW-1185">Reference proteome</keyword>
<gene>
    <name evidence="3" type="ORF">GGX14DRAFT_529854</name>
</gene>
<reference evidence="3" key="1">
    <citation type="submission" date="2023-03" db="EMBL/GenBank/DDBJ databases">
        <title>Massive genome expansion in bonnet fungi (Mycena s.s.) driven by repeated elements and novel gene families across ecological guilds.</title>
        <authorList>
            <consortium name="Lawrence Berkeley National Laboratory"/>
            <person name="Harder C.B."/>
            <person name="Miyauchi S."/>
            <person name="Viragh M."/>
            <person name="Kuo A."/>
            <person name="Thoen E."/>
            <person name="Andreopoulos B."/>
            <person name="Lu D."/>
            <person name="Skrede I."/>
            <person name="Drula E."/>
            <person name="Henrissat B."/>
            <person name="Morin E."/>
            <person name="Kohler A."/>
            <person name="Barry K."/>
            <person name="LaButti K."/>
            <person name="Morin E."/>
            <person name="Salamov A."/>
            <person name="Lipzen A."/>
            <person name="Mereny Z."/>
            <person name="Hegedus B."/>
            <person name="Baldrian P."/>
            <person name="Stursova M."/>
            <person name="Weitz H."/>
            <person name="Taylor A."/>
            <person name="Grigoriev I.V."/>
            <person name="Nagy L.G."/>
            <person name="Martin F."/>
            <person name="Kauserud H."/>
        </authorList>
    </citation>
    <scope>NUCLEOTIDE SEQUENCE</scope>
    <source>
        <strain evidence="3">9144</strain>
    </source>
</reference>
<evidence type="ECO:0000313" key="3">
    <source>
        <dbReference type="EMBL" id="KAJ7230116.1"/>
    </source>
</evidence>
<sequence length="914" mass="104274">MANGRGRGGVRKPGDALIHCTYPNCTKRVKTRKGLTYHVRAIHNNTTFIGSASGISHPTAEETEEDEPEGWPSPPPPPQSPSPQPLRPQKNRHPNLTGRPCNENGDFLPEGAEPTPRRPATHTDWSPYETEVQYKLADFLFRRVQMSASNIDHLLELWALDKAQHDDIAPFSSYQEMYDTIDATRLGDAPWQCLRTEPLAVGEDAPAWARQSYEVWYRDPETVVANMLDNPDFDGAFDVAPYVHLDANGKRRWHDFMSANFAWRHADKIYEDDPQTAGSMYTPLFFGSDKTTVSVATGDVEYHPAYISLGNLHNTMRRGHRNGVMPFAFLAIPKSDRKYDNDEEFRTFKKQLYHASLAAILGSLKPGMTTPVVRRCPDGHFRRVIYDFGPFIADYPEQVLLAGIVQNWCAKCTALSTDLDGNVYGRRMHELTDELLKEFTADQVWVEYGINADIIPFTRDFPRADIHEMISPDLLHQIIKGTFKDHLVTWVGEYLSIAHTKAEADAIMDEIDRRIAAVPAFPCLRRFKQGRRFKQWTGDDSKALMKVYLPAIKGLVPSEIVQALSKFLDFCYLVRRAEFDETTLTAIDQVVREYHECREIFRQVGVRDTFSLPRQHFMVHYRVDIEDMGAPGGVCSSITESRHITAVKKPWRRSSRYEALSQMLLTNQRLDKLAAARVDFVERGMLPPQFEAVPDKGLSEDNDDEAVDQPRVEGNVVLARTRERTYPRYPSALGVYIHTDNELDVSACRISVFHSAVATFYAPSDPSGVRGMRRERIRSTPGWRKHGPRRDCAFVVEDQSQTGFRGMSVVRVRLFFSFSHDGIDYPCALVEWFKKVGRSPDLETGMWIVEPEMKGRSRLITIVHLDTFLRGAHLIPVFGEDYIPVNFRYTYSLDAFNAFHVNKYIDHHANEIAF</sequence>
<feature type="domain" description="C2H2-type" evidence="2">
    <location>
        <begin position="20"/>
        <end position="43"/>
    </location>
</feature>
<dbReference type="Proteomes" id="UP001219525">
    <property type="component" value="Unassembled WGS sequence"/>
</dbReference>
<feature type="compositionally biased region" description="Pro residues" evidence="1">
    <location>
        <begin position="71"/>
        <end position="86"/>
    </location>
</feature>
<name>A0AAD6YUZ5_9AGAR</name>
<dbReference type="InterPro" id="IPR041078">
    <property type="entry name" value="Plavaka"/>
</dbReference>